<keyword evidence="1" id="KW-0647">Proteasome</keyword>
<dbReference type="GO" id="GO:0034515">
    <property type="term" value="C:proteasome storage granule"/>
    <property type="evidence" value="ECO:0007669"/>
    <property type="project" value="EnsemblFungi"/>
</dbReference>
<dbReference type="Gene3D" id="3.60.20.10">
    <property type="entry name" value="Glutamine Phosphoribosylpyrophosphate, subunit 1, domain 1"/>
    <property type="match status" value="1"/>
</dbReference>
<evidence type="ECO:0000256" key="1">
    <source>
        <dbReference type="ARBA" id="ARBA00022942"/>
    </source>
</evidence>
<dbReference type="InterPro" id="IPR050115">
    <property type="entry name" value="Proteasome_alpha"/>
</dbReference>
<accession>A0A1Y1S932</accession>
<evidence type="ECO:0000313" key="2">
    <source>
        <dbReference type="EMBL" id="ORD94964.1"/>
    </source>
</evidence>
<dbReference type="Proteomes" id="UP000192639">
    <property type="component" value="Unassembled WGS sequence"/>
</dbReference>
<comment type="caution">
    <text evidence="2">The sequence shown here is derived from an EMBL/GenBank/DDBJ whole genome shotgun (WGS) entry which is preliminary data.</text>
</comment>
<dbReference type="AlphaFoldDB" id="A0A1Y1S932"/>
<keyword evidence="3" id="KW-1185">Reference proteome</keyword>
<gene>
    <name evidence="2" type="primary">PSA2</name>
    <name evidence="2" type="ORF">ECANGB1_1684</name>
</gene>
<organism evidence="2 3">
    <name type="scientific">Enterospora canceri</name>
    <dbReference type="NCBI Taxonomy" id="1081671"/>
    <lineage>
        <taxon>Eukaryota</taxon>
        <taxon>Fungi</taxon>
        <taxon>Fungi incertae sedis</taxon>
        <taxon>Microsporidia</taxon>
        <taxon>Enterocytozoonidae</taxon>
        <taxon>Enterospora</taxon>
    </lineage>
</organism>
<dbReference type="GO" id="GO:0010499">
    <property type="term" value="P:proteasomal ubiquitin-independent protein catabolic process"/>
    <property type="evidence" value="ECO:0007669"/>
    <property type="project" value="EnsemblFungi"/>
</dbReference>
<protein>
    <submittedName>
        <fullName evidence="2">PSA2</fullName>
    </submittedName>
</protein>
<dbReference type="SUPFAM" id="SSF56235">
    <property type="entry name" value="N-terminal nucleophile aminohydrolases (Ntn hydrolases)"/>
    <property type="match status" value="1"/>
</dbReference>
<dbReference type="InterPro" id="IPR001353">
    <property type="entry name" value="Proteasome_sua/b"/>
</dbReference>
<dbReference type="Pfam" id="PF00227">
    <property type="entry name" value="Proteasome"/>
    <property type="match status" value="1"/>
</dbReference>
<dbReference type="EMBL" id="LWDP01000005">
    <property type="protein sequence ID" value="ORD94964.1"/>
    <property type="molecule type" value="Genomic_DNA"/>
</dbReference>
<dbReference type="PANTHER" id="PTHR11599">
    <property type="entry name" value="PROTEASOME SUBUNIT ALPHA/BETA"/>
    <property type="match status" value="1"/>
</dbReference>
<sequence length="226" mass="24911">MFLDPNKPFSVFSNKGKLSQCDNALTAALNASLCVALVSKDGAVLCSHKKLPKLANHQTYNKVYNVCPTIGVTYAGLQPDFRVCLSLAQRICFDYYEIYNRYPSLSVFVNEFCMTMQEYSQKGGPRPFGVYFVFSGANKDGTVGLYKVDPSGSYKFAESAAAGVGYESATNFLTRRQGVLDDNITACIGAIREHAGVEIKSEDISMGVFKNGTFHVYTLDEIEELF</sequence>
<dbReference type="OrthoDB" id="431557at2759"/>
<proteinExistence type="predicted"/>
<dbReference type="InterPro" id="IPR029055">
    <property type="entry name" value="Ntn_hydrolases_N"/>
</dbReference>
<reference evidence="2 3" key="1">
    <citation type="journal article" date="2017" name="Environ. Microbiol.">
        <title>Decay of the glycolytic pathway and adaptation to intranuclear parasitism within Enterocytozoonidae microsporidia.</title>
        <authorList>
            <person name="Wiredu Boakye D."/>
            <person name="Jaroenlak P."/>
            <person name="Prachumwat A."/>
            <person name="Williams T.A."/>
            <person name="Bateman K.S."/>
            <person name="Itsathitphaisarn O."/>
            <person name="Sritunyalucksana K."/>
            <person name="Paszkiewicz K.H."/>
            <person name="Moore K.A."/>
            <person name="Stentiford G.D."/>
            <person name="Williams B.A."/>
        </authorList>
    </citation>
    <scope>NUCLEOTIDE SEQUENCE [LARGE SCALE GENOMIC DNA]</scope>
    <source>
        <strain evidence="2 3">GB1</strain>
    </source>
</reference>
<dbReference type="GO" id="GO:0043161">
    <property type="term" value="P:proteasome-mediated ubiquitin-dependent protein catabolic process"/>
    <property type="evidence" value="ECO:0007669"/>
    <property type="project" value="EnsemblFungi"/>
</dbReference>
<evidence type="ECO:0000313" key="3">
    <source>
        <dbReference type="Proteomes" id="UP000192639"/>
    </source>
</evidence>
<dbReference type="GO" id="GO:0019773">
    <property type="term" value="C:proteasome core complex, alpha-subunit complex"/>
    <property type="evidence" value="ECO:0007669"/>
    <property type="project" value="EnsemblFungi"/>
</dbReference>
<name>A0A1Y1S932_9MICR</name>
<dbReference type="VEuPathDB" id="MicrosporidiaDB:ECANGB1_1684"/>